<keyword evidence="4 7" id="KW-0812">Transmembrane</keyword>
<evidence type="ECO:0000256" key="3">
    <source>
        <dbReference type="ARBA" id="ARBA00022475"/>
    </source>
</evidence>
<dbReference type="GO" id="GO:0005886">
    <property type="term" value="C:plasma membrane"/>
    <property type="evidence" value="ECO:0007669"/>
    <property type="project" value="UniProtKB-SubCell"/>
</dbReference>
<reference evidence="9 10" key="1">
    <citation type="submission" date="2019-11" db="EMBL/GenBank/DDBJ databases">
        <authorList>
            <person name="Cao P."/>
        </authorList>
    </citation>
    <scope>NUCLEOTIDE SEQUENCE [LARGE SCALE GENOMIC DNA]</scope>
    <source>
        <strain evidence="9 10">NEAU-AAG5</strain>
    </source>
</reference>
<feature type="transmembrane region" description="Helical" evidence="7">
    <location>
        <begin position="21"/>
        <end position="47"/>
    </location>
</feature>
<feature type="transmembrane region" description="Helical" evidence="7">
    <location>
        <begin position="309"/>
        <end position="332"/>
    </location>
</feature>
<evidence type="ECO:0000313" key="10">
    <source>
        <dbReference type="Proteomes" id="UP000432015"/>
    </source>
</evidence>
<dbReference type="PROSITE" id="PS00216">
    <property type="entry name" value="SUGAR_TRANSPORT_1"/>
    <property type="match status" value="1"/>
</dbReference>
<dbReference type="InterPro" id="IPR050171">
    <property type="entry name" value="MFS_Transporters"/>
</dbReference>
<feature type="transmembrane region" description="Helical" evidence="7">
    <location>
        <begin position="353"/>
        <end position="375"/>
    </location>
</feature>
<dbReference type="InterPro" id="IPR020846">
    <property type="entry name" value="MFS_dom"/>
</dbReference>
<accession>A0A7K1L0H9</accession>
<feature type="transmembrane region" description="Helical" evidence="7">
    <location>
        <begin position="257"/>
        <end position="278"/>
    </location>
</feature>
<dbReference type="PANTHER" id="PTHR23517:SF13">
    <property type="entry name" value="MAJOR FACILITATOR SUPERFAMILY MFS_1"/>
    <property type="match status" value="1"/>
</dbReference>
<feature type="transmembrane region" description="Helical" evidence="7">
    <location>
        <begin position="53"/>
        <end position="76"/>
    </location>
</feature>
<feature type="transmembrane region" description="Helical" evidence="7">
    <location>
        <begin position="88"/>
        <end position="111"/>
    </location>
</feature>
<proteinExistence type="predicted"/>
<dbReference type="InterPro" id="IPR011701">
    <property type="entry name" value="MFS"/>
</dbReference>
<gene>
    <name evidence="9" type="ORF">GNZ18_15200</name>
</gene>
<keyword evidence="5 7" id="KW-1133">Transmembrane helix</keyword>
<feature type="domain" description="Major facilitator superfamily (MFS) profile" evidence="8">
    <location>
        <begin position="22"/>
        <end position="404"/>
    </location>
</feature>
<feature type="transmembrane region" description="Helical" evidence="7">
    <location>
        <begin position="217"/>
        <end position="237"/>
    </location>
</feature>
<evidence type="ECO:0000256" key="1">
    <source>
        <dbReference type="ARBA" id="ARBA00004651"/>
    </source>
</evidence>
<evidence type="ECO:0000256" key="5">
    <source>
        <dbReference type="ARBA" id="ARBA00022989"/>
    </source>
</evidence>
<evidence type="ECO:0000313" key="9">
    <source>
        <dbReference type="EMBL" id="MUN37944.1"/>
    </source>
</evidence>
<keyword evidence="3" id="KW-1003">Cell membrane</keyword>
<evidence type="ECO:0000259" key="8">
    <source>
        <dbReference type="PROSITE" id="PS50850"/>
    </source>
</evidence>
<dbReference type="InterPro" id="IPR036259">
    <property type="entry name" value="MFS_trans_sf"/>
</dbReference>
<dbReference type="Proteomes" id="UP000432015">
    <property type="component" value="Unassembled WGS sequence"/>
</dbReference>
<dbReference type="InterPro" id="IPR005829">
    <property type="entry name" value="Sugar_transporter_CS"/>
</dbReference>
<sequence>MPAVSPLIKPPAGGPRVPWRGAFTSAAAVLVLFVAASGAPTPLYVIYQQRWHFTAWVLTVVFALYVLGVLGSLLTVGALSDHLGRRPVLAGAIAVQAVALVLFLVAGNVFVLAAARVLQGLATGAATTTLSAALVDLEPSRGRAGAVTSVAPLTGLAFGALGSGALVEFGPAPTRLVYGVLLGATALAAVFALVMPETSARLPGAVASLRPRVAMPAHLRAEIVPVVPVMIASWALAGMYLSLGPSVAAGPLGLRSHLIGGVVVTLLGGTGALTVLVLRSRSASSLLGPSSVLLALGTLGSLAGVTEDLAWLCAAGTVVAGLGVGAAMLASFGTFARVARPDERSAVFALANVINYLGNSVPAVLGGIAVTALGLRTATDIYALTIAVISLSALVLHLNRVRTKRRAVLAQRC</sequence>
<comment type="caution">
    <text evidence="9">The sequence shown here is derived from an EMBL/GenBank/DDBJ whole genome shotgun (WGS) entry which is preliminary data.</text>
</comment>
<comment type="subcellular location">
    <subcellularLocation>
        <location evidence="1">Cell membrane</location>
        <topology evidence="1">Multi-pass membrane protein</topology>
    </subcellularLocation>
</comment>
<dbReference type="Pfam" id="PF07690">
    <property type="entry name" value="MFS_1"/>
    <property type="match status" value="1"/>
</dbReference>
<dbReference type="EMBL" id="WOFH01000005">
    <property type="protein sequence ID" value="MUN37944.1"/>
    <property type="molecule type" value="Genomic_DNA"/>
</dbReference>
<protein>
    <submittedName>
        <fullName evidence="9">MFS transporter</fullName>
    </submittedName>
</protein>
<organism evidence="9 10">
    <name type="scientific">Actinomadura litoris</name>
    <dbReference type="NCBI Taxonomy" id="2678616"/>
    <lineage>
        <taxon>Bacteria</taxon>
        <taxon>Bacillati</taxon>
        <taxon>Actinomycetota</taxon>
        <taxon>Actinomycetes</taxon>
        <taxon>Streptosporangiales</taxon>
        <taxon>Thermomonosporaceae</taxon>
        <taxon>Actinomadura</taxon>
    </lineage>
</organism>
<feature type="transmembrane region" description="Helical" evidence="7">
    <location>
        <begin position="176"/>
        <end position="196"/>
    </location>
</feature>
<evidence type="ECO:0000256" key="6">
    <source>
        <dbReference type="ARBA" id="ARBA00023136"/>
    </source>
</evidence>
<dbReference type="Gene3D" id="1.20.1250.20">
    <property type="entry name" value="MFS general substrate transporter like domains"/>
    <property type="match status" value="1"/>
</dbReference>
<evidence type="ECO:0000256" key="7">
    <source>
        <dbReference type="SAM" id="Phobius"/>
    </source>
</evidence>
<dbReference type="PROSITE" id="PS50850">
    <property type="entry name" value="MFS"/>
    <property type="match status" value="1"/>
</dbReference>
<dbReference type="RefSeq" id="WP_156217136.1">
    <property type="nucleotide sequence ID" value="NZ_WOFH01000005.1"/>
</dbReference>
<dbReference type="GO" id="GO:0022857">
    <property type="term" value="F:transmembrane transporter activity"/>
    <property type="evidence" value="ECO:0007669"/>
    <property type="project" value="InterPro"/>
</dbReference>
<keyword evidence="10" id="KW-1185">Reference proteome</keyword>
<feature type="transmembrane region" description="Helical" evidence="7">
    <location>
        <begin position="144"/>
        <end position="164"/>
    </location>
</feature>
<dbReference type="PANTHER" id="PTHR23517">
    <property type="entry name" value="RESISTANCE PROTEIN MDTM, PUTATIVE-RELATED-RELATED"/>
    <property type="match status" value="1"/>
</dbReference>
<keyword evidence="6 7" id="KW-0472">Membrane</keyword>
<evidence type="ECO:0000256" key="4">
    <source>
        <dbReference type="ARBA" id="ARBA00022692"/>
    </source>
</evidence>
<dbReference type="AlphaFoldDB" id="A0A7K1L0H9"/>
<feature type="transmembrane region" description="Helical" evidence="7">
    <location>
        <begin position="381"/>
        <end position="398"/>
    </location>
</feature>
<name>A0A7K1L0H9_9ACTN</name>
<dbReference type="SUPFAM" id="SSF103473">
    <property type="entry name" value="MFS general substrate transporter"/>
    <property type="match status" value="1"/>
</dbReference>
<keyword evidence="2" id="KW-0813">Transport</keyword>
<feature type="transmembrane region" description="Helical" evidence="7">
    <location>
        <begin position="285"/>
        <end position="303"/>
    </location>
</feature>
<evidence type="ECO:0000256" key="2">
    <source>
        <dbReference type="ARBA" id="ARBA00022448"/>
    </source>
</evidence>